<feature type="signal peptide" evidence="2">
    <location>
        <begin position="1"/>
        <end position="21"/>
    </location>
</feature>
<evidence type="ECO:0000313" key="4">
    <source>
        <dbReference type="EMBL" id="EIC02000.1"/>
    </source>
</evidence>
<name>H7EKB3_9SPIR</name>
<evidence type="ECO:0000313" key="5">
    <source>
        <dbReference type="Proteomes" id="UP000003571"/>
    </source>
</evidence>
<keyword evidence="5" id="KW-1185">Reference proteome</keyword>
<feature type="compositionally biased region" description="Low complexity" evidence="1">
    <location>
        <begin position="227"/>
        <end position="249"/>
    </location>
</feature>
<evidence type="ECO:0000256" key="2">
    <source>
        <dbReference type="SAM" id="SignalP"/>
    </source>
</evidence>
<dbReference type="GO" id="GO:0042834">
    <property type="term" value="F:peptidoglycan binding"/>
    <property type="evidence" value="ECO:0007669"/>
    <property type="project" value="InterPro"/>
</dbReference>
<proteinExistence type="predicted"/>
<protein>
    <submittedName>
        <fullName evidence="4">Sporulation domain-containing protein</fullName>
    </submittedName>
</protein>
<dbReference type="Proteomes" id="UP000003571">
    <property type="component" value="Unassembled WGS sequence"/>
</dbReference>
<dbReference type="STRING" id="907348.TresaDRAFT_1752"/>
<dbReference type="PATRIC" id="fig|907348.3.peg.1326"/>
<keyword evidence="2" id="KW-0732">Signal</keyword>
<accession>H7EKB3</accession>
<feature type="chain" id="PRO_5003608748" evidence="2">
    <location>
        <begin position="22"/>
        <end position="328"/>
    </location>
</feature>
<gene>
    <name evidence="4" type="ORF">TresaDRAFT_1752</name>
</gene>
<dbReference type="EMBL" id="AGRW01000044">
    <property type="protein sequence ID" value="EIC02000.1"/>
    <property type="molecule type" value="Genomic_DNA"/>
</dbReference>
<organism evidence="4 5">
    <name type="scientific">Treponema saccharophilum DSM 2985</name>
    <dbReference type="NCBI Taxonomy" id="907348"/>
    <lineage>
        <taxon>Bacteria</taxon>
        <taxon>Pseudomonadati</taxon>
        <taxon>Spirochaetota</taxon>
        <taxon>Spirochaetia</taxon>
        <taxon>Spirochaetales</taxon>
        <taxon>Treponemataceae</taxon>
        <taxon>Treponema</taxon>
    </lineage>
</organism>
<dbReference type="AlphaFoldDB" id="H7EKB3"/>
<evidence type="ECO:0000256" key="1">
    <source>
        <dbReference type="SAM" id="MobiDB-lite"/>
    </source>
</evidence>
<feature type="compositionally biased region" description="Acidic residues" evidence="1">
    <location>
        <begin position="259"/>
        <end position="270"/>
    </location>
</feature>
<dbReference type="PROSITE" id="PS51724">
    <property type="entry name" value="SPOR"/>
    <property type="match status" value="1"/>
</dbReference>
<comment type="caution">
    <text evidence="4">The sequence shown here is derived from an EMBL/GenBank/DDBJ whole genome shotgun (WGS) entry which is preliminary data.</text>
</comment>
<dbReference type="InterPro" id="IPR007730">
    <property type="entry name" value="SPOR-like_dom"/>
</dbReference>
<reference evidence="4 5" key="1">
    <citation type="submission" date="2011-09" db="EMBL/GenBank/DDBJ databases">
        <title>The draft genome of Treponema saccharophilum DSM 2985.</title>
        <authorList>
            <consortium name="US DOE Joint Genome Institute (JGI-PGF)"/>
            <person name="Lucas S."/>
            <person name="Copeland A."/>
            <person name="Lapidus A."/>
            <person name="Glavina del Rio T."/>
            <person name="Dalin E."/>
            <person name="Tice H."/>
            <person name="Bruce D."/>
            <person name="Goodwin L."/>
            <person name="Pitluck S."/>
            <person name="Peters L."/>
            <person name="Kyrpides N."/>
            <person name="Mavromatis K."/>
            <person name="Ivanova N."/>
            <person name="Markowitz V."/>
            <person name="Cheng J.-F."/>
            <person name="Hugenholtz P."/>
            <person name="Woyke T."/>
            <person name="Wu D."/>
            <person name="Gronow S."/>
            <person name="Wellnitz S."/>
            <person name="Brambilla E."/>
            <person name="Klenk H.-P."/>
            <person name="Eisen J.A."/>
        </authorList>
    </citation>
    <scope>NUCLEOTIDE SEQUENCE [LARGE SCALE GENOMIC DNA]</scope>
    <source>
        <strain evidence="4 5">DSM 2985</strain>
    </source>
</reference>
<feature type="compositionally biased region" description="Basic and acidic residues" evidence="1">
    <location>
        <begin position="202"/>
        <end position="211"/>
    </location>
</feature>
<sequence length="328" mass="34555">MKEKMRKALFLMAFLALSAFAASENWYICLASFMHEDKADALISALDGKGIPAVKSEFVKPTGEKFFRILFAQLFPNLTKAQLKRDNLRANPAVLELGLDGLWCCRVSDIGSLDNSNPPESEKQVILVLINGVPYKRLEIDRSDNKLIKVNIHIDRSHAADIPAQKSGASGVPVPDSVPPENVAEVEVPVAKKSAAAVVPPAREEGVKVAEESAETPVVLPAENDAASEIPAEESGAGGASAESASLPEADARIAPAGDEGEIPLEEESDAAPLEEVAQPPVPDDGNAENENPAADGGFSDEGAESPSEMPEILLDGGDAGVSVSDSW</sequence>
<evidence type="ECO:0000259" key="3">
    <source>
        <dbReference type="PROSITE" id="PS51724"/>
    </source>
</evidence>
<feature type="region of interest" description="Disordered" evidence="1">
    <location>
        <begin position="200"/>
        <end position="328"/>
    </location>
</feature>
<feature type="domain" description="SPOR" evidence="3">
    <location>
        <begin position="20"/>
        <end position="106"/>
    </location>
</feature>